<dbReference type="Gene3D" id="1.25.40.10">
    <property type="entry name" value="Tetratricopeptide repeat domain"/>
    <property type="match status" value="2"/>
</dbReference>
<keyword evidence="3" id="KW-1185">Reference proteome</keyword>
<dbReference type="PROSITE" id="PS51257">
    <property type="entry name" value="PROKAR_LIPOPROTEIN"/>
    <property type="match status" value="1"/>
</dbReference>
<dbReference type="InterPro" id="IPR011990">
    <property type="entry name" value="TPR-like_helical_dom_sf"/>
</dbReference>
<gene>
    <name evidence="2" type="ORF">Q31b_30530</name>
</gene>
<protein>
    <recommendedName>
        <fullName evidence="4">Outer membrane protein assembly factor BamD</fullName>
    </recommendedName>
</protein>
<dbReference type="RefSeq" id="WP_231617576.1">
    <property type="nucleotide sequence ID" value="NZ_SJPY01000004.1"/>
</dbReference>
<dbReference type="Proteomes" id="UP000315471">
    <property type="component" value="Unassembled WGS sequence"/>
</dbReference>
<evidence type="ECO:0008006" key="4">
    <source>
        <dbReference type="Google" id="ProtNLM"/>
    </source>
</evidence>
<feature type="region of interest" description="Disordered" evidence="1">
    <location>
        <begin position="401"/>
        <end position="427"/>
    </location>
</feature>
<evidence type="ECO:0000256" key="1">
    <source>
        <dbReference type="SAM" id="MobiDB-lite"/>
    </source>
</evidence>
<organism evidence="2 3">
    <name type="scientific">Novipirellula aureliae</name>
    <dbReference type="NCBI Taxonomy" id="2527966"/>
    <lineage>
        <taxon>Bacteria</taxon>
        <taxon>Pseudomonadati</taxon>
        <taxon>Planctomycetota</taxon>
        <taxon>Planctomycetia</taxon>
        <taxon>Pirellulales</taxon>
        <taxon>Pirellulaceae</taxon>
        <taxon>Novipirellula</taxon>
    </lineage>
</organism>
<sequence length="427" mass="48336">MIRYHQAALRRIMPNCFLCSTLVSLVILSGCQSFGGKKNDLGALTAAPPNADEGASPIQQVSYVDAARESTKKVINFVALREQEDLAKGKELYQAADKKFREAKELSGDEAKKAFYAASKLFRRASEAAPETALQQDAMFMRAESEFFADRLNDAAETYGTLQKTFPRNRHNDLVTARLFTISKYWIETVKAEEGSWNFVNLTDHKRPLTDADGHAIRLLDQIRYDDPTGKLADDATMAAAAEQIRQKKYSKADEFLTDLRETYTDSDHLFLAHLLGIRCKLEIYAGPKYSGLILEEADKLVKQTRERFPDKMQDEKYAEILARAAAEIDFHQSERIAYRAEFREKKQEYGAARYYYNQLLEKHQGSPHAEVARERLAKIEALPDVPVRRLSWLKTVFPDSTASSPLEPTFDADGNRNPSGGETLLR</sequence>
<proteinExistence type="predicted"/>
<name>A0A5C6DYD3_9BACT</name>
<dbReference type="EMBL" id="SJPY01000004">
    <property type="protein sequence ID" value="TWU41602.1"/>
    <property type="molecule type" value="Genomic_DNA"/>
</dbReference>
<evidence type="ECO:0000313" key="3">
    <source>
        <dbReference type="Proteomes" id="UP000315471"/>
    </source>
</evidence>
<comment type="caution">
    <text evidence="2">The sequence shown here is derived from an EMBL/GenBank/DDBJ whole genome shotgun (WGS) entry which is preliminary data.</text>
</comment>
<dbReference type="AlphaFoldDB" id="A0A5C6DYD3"/>
<accession>A0A5C6DYD3</accession>
<reference evidence="2 3" key="1">
    <citation type="submission" date="2019-02" db="EMBL/GenBank/DDBJ databases">
        <title>Deep-cultivation of Planctomycetes and their phenomic and genomic characterization uncovers novel biology.</title>
        <authorList>
            <person name="Wiegand S."/>
            <person name="Jogler M."/>
            <person name="Boedeker C."/>
            <person name="Pinto D."/>
            <person name="Vollmers J."/>
            <person name="Rivas-Marin E."/>
            <person name="Kohn T."/>
            <person name="Peeters S.H."/>
            <person name="Heuer A."/>
            <person name="Rast P."/>
            <person name="Oberbeckmann S."/>
            <person name="Bunk B."/>
            <person name="Jeske O."/>
            <person name="Meyerdierks A."/>
            <person name="Storesund J.E."/>
            <person name="Kallscheuer N."/>
            <person name="Luecker S."/>
            <person name="Lage O.M."/>
            <person name="Pohl T."/>
            <person name="Merkel B.J."/>
            <person name="Hornburger P."/>
            <person name="Mueller R.-W."/>
            <person name="Bruemmer F."/>
            <person name="Labrenz M."/>
            <person name="Spormann A.M."/>
            <person name="Op Den Camp H."/>
            <person name="Overmann J."/>
            <person name="Amann R."/>
            <person name="Jetten M.S.M."/>
            <person name="Mascher T."/>
            <person name="Medema M.H."/>
            <person name="Devos D.P."/>
            <person name="Kaster A.-K."/>
            <person name="Ovreas L."/>
            <person name="Rohde M."/>
            <person name="Galperin M.Y."/>
            <person name="Jogler C."/>
        </authorList>
    </citation>
    <scope>NUCLEOTIDE SEQUENCE [LARGE SCALE GENOMIC DNA]</scope>
    <source>
        <strain evidence="2 3">Q31b</strain>
    </source>
</reference>
<evidence type="ECO:0000313" key="2">
    <source>
        <dbReference type="EMBL" id="TWU41602.1"/>
    </source>
</evidence>